<evidence type="ECO:0000256" key="9">
    <source>
        <dbReference type="RuleBase" id="RU366031"/>
    </source>
</evidence>
<feature type="domain" description="Tetrapyrrole biosynthesis uroporphyrinogen III synthase" evidence="10">
    <location>
        <begin position="23"/>
        <end position="250"/>
    </location>
</feature>
<evidence type="ECO:0000259" key="10">
    <source>
        <dbReference type="Pfam" id="PF02602"/>
    </source>
</evidence>
<dbReference type="InterPro" id="IPR039793">
    <property type="entry name" value="UROS/Hem4"/>
</dbReference>
<dbReference type="EMBL" id="JBGUAW010000004">
    <property type="protein sequence ID" value="MFA9460499.1"/>
    <property type="molecule type" value="Genomic_DNA"/>
</dbReference>
<comment type="pathway">
    <text evidence="1 9">Porphyrin-containing compound metabolism; protoporphyrin-IX biosynthesis; coproporphyrinogen-III from 5-aminolevulinate: step 3/4.</text>
</comment>
<dbReference type="PANTHER" id="PTHR38042">
    <property type="entry name" value="UROPORPHYRINOGEN-III SYNTHASE, CHLOROPLASTIC"/>
    <property type="match status" value="1"/>
</dbReference>
<evidence type="ECO:0000256" key="4">
    <source>
        <dbReference type="ARBA" id="ARBA00023239"/>
    </source>
</evidence>
<dbReference type="Pfam" id="PF02602">
    <property type="entry name" value="HEM4"/>
    <property type="match status" value="1"/>
</dbReference>
<keyword evidence="4 9" id="KW-0456">Lyase</keyword>
<protein>
    <recommendedName>
        <fullName evidence="7 9">Uroporphyrinogen-III synthase</fullName>
        <ecNumber evidence="3 9">4.2.1.75</ecNumber>
    </recommendedName>
</protein>
<evidence type="ECO:0000313" key="12">
    <source>
        <dbReference type="Proteomes" id="UP001575181"/>
    </source>
</evidence>
<evidence type="ECO:0000256" key="3">
    <source>
        <dbReference type="ARBA" id="ARBA00013109"/>
    </source>
</evidence>
<dbReference type="CDD" id="cd06578">
    <property type="entry name" value="HemD"/>
    <property type="match status" value="1"/>
</dbReference>
<evidence type="ECO:0000256" key="8">
    <source>
        <dbReference type="ARBA" id="ARBA00048617"/>
    </source>
</evidence>
<comment type="caution">
    <text evidence="11">The sequence shown here is derived from an EMBL/GenBank/DDBJ whole genome shotgun (WGS) entry which is preliminary data.</text>
</comment>
<name>A0ABV4TT38_9GAMM</name>
<dbReference type="Proteomes" id="UP001575181">
    <property type="component" value="Unassembled WGS sequence"/>
</dbReference>
<keyword evidence="5 9" id="KW-0627">Porphyrin biosynthesis</keyword>
<sequence>MSDAAWSGCRILVTRPAHQAGDLLAAIRDRGGEPLAFPTIEIGPPGDRSVWDRVSPDLEGFHWLFFASANAVWGFARLLGEAGLPWPATPGYAAIGRKTAGVLQRHVDAAILTPEDFRSESFLAMAEMAPARISGARVLIVRGEEGRELLPTTLEERGARVERLPAYTRKCPETDPAPVAAALAEGRLDAAVFTSPETFTNLLAMLDEAARRRLAALPLVVISPVTASAIRERGLPEPVVAPEASDEGLLRALEERVCKPRPEQ</sequence>
<proteinExistence type="inferred from homology"/>
<dbReference type="InterPro" id="IPR036108">
    <property type="entry name" value="4pyrrol_syn_uPrphyn_synt_sf"/>
</dbReference>
<comment type="function">
    <text evidence="6 9">Catalyzes cyclization of the linear tetrapyrrole, hydroxymethylbilane, to the macrocyclic uroporphyrinogen III.</text>
</comment>
<dbReference type="EC" id="4.2.1.75" evidence="3 9"/>
<dbReference type="SUPFAM" id="SSF69618">
    <property type="entry name" value="HemD-like"/>
    <property type="match status" value="1"/>
</dbReference>
<evidence type="ECO:0000256" key="2">
    <source>
        <dbReference type="ARBA" id="ARBA00008133"/>
    </source>
</evidence>
<dbReference type="InterPro" id="IPR003754">
    <property type="entry name" value="4pyrrol_synth_uPrphyn_synth"/>
</dbReference>
<dbReference type="RefSeq" id="WP_373655283.1">
    <property type="nucleotide sequence ID" value="NZ_JBGUAW010000004.1"/>
</dbReference>
<gene>
    <name evidence="11" type="ORF">ACERLL_06620</name>
</gene>
<comment type="catalytic activity">
    <reaction evidence="8 9">
        <text>hydroxymethylbilane = uroporphyrinogen III + H2O</text>
        <dbReference type="Rhea" id="RHEA:18965"/>
        <dbReference type="ChEBI" id="CHEBI:15377"/>
        <dbReference type="ChEBI" id="CHEBI:57308"/>
        <dbReference type="ChEBI" id="CHEBI:57845"/>
        <dbReference type="EC" id="4.2.1.75"/>
    </reaction>
</comment>
<comment type="similarity">
    <text evidence="2 9">Belongs to the uroporphyrinogen-III synthase family.</text>
</comment>
<evidence type="ECO:0000256" key="7">
    <source>
        <dbReference type="ARBA" id="ARBA00040167"/>
    </source>
</evidence>
<reference evidence="11 12" key="1">
    <citation type="submission" date="2024-08" db="EMBL/GenBank/DDBJ databases">
        <title>Whole-genome sequencing of halo(alkali)philic microorganisms from hypersaline lakes.</title>
        <authorList>
            <person name="Sorokin D.Y."/>
            <person name="Merkel A.Y."/>
            <person name="Messina E."/>
            <person name="Yakimov M."/>
        </authorList>
    </citation>
    <scope>NUCLEOTIDE SEQUENCE [LARGE SCALE GENOMIC DNA]</scope>
    <source>
        <strain evidence="11 12">Cl-TMA</strain>
    </source>
</reference>
<evidence type="ECO:0000256" key="5">
    <source>
        <dbReference type="ARBA" id="ARBA00023244"/>
    </source>
</evidence>
<dbReference type="PANTHER" id="PTHR38042:SF1">
    <property type="entry name" value="UROPORPHYRINOGEN-III SYNTHASE, CHLOROPLASTIC"/>
    <property type="match status" value="1"/>
</dbReference>
<evidence type="ECO:0000313" key="11">
    <source>
        <dbReference type="EMBL" id="MFA9460499.1"/>
    </source>
</evidence>
<evidence type="ECO:0000256" key="6">
    <source>
        <dbReference type="ARBA" id="ARBA00037589"/>
    </source>
</evidence>
<keyword evidence="12" id="KW-1185">Reference proteome</keyword>
<organism evidence="11 12">
    <name type="scientific">Thiohalorhabdus methylotrophus</name>
    <dbReference type="NCBI Taxonomy" id="3242694"/>
    <lineage>
        <taxon>Bacteria</taxon>
        <taxon>Pseudomonadati</taxon>
        <taxon>Pseudomonadota</taxon>
        <taxon>Gammaproteobacteria</taxon>
        <taxon>Thiohalorhabdales</taxon>
        <taxon>Thiohalorhabdaceae</taxon>
        <taxon>Thiohalorhabdus</taxon>
    </lineage>
</organism>
<accession>A0ABV4TT38</accession>
<dbReference type="Gene3D" id="3.40.50.10090">
    <property type="match status" value="2"/>
</dbReference>
<evidence type="ECO:0000256" key="1">
    <source>
        <dbReference type="ARBA" id="ARBA00004772"/>
    </source>
</evidence>